<organism evidence="6 7">
    <name type="scientific">Dyella caseinilytica</name>
    <dbReference type="NCBI Taxonomy" id="1849581"/>
    <lineage>
        <taxon>Bacteria</taxon>
        <taxon>Pseudomonadati</taxon>
        <taxon>Pseudomonadota</taxon>
        <taxon>Gammaproteobacteria</taxon>
        <taxon>Lysobacterales</taxon>
        <taxon>Rhodanobacteraceae</taxon>
        <taxon>Dyella</taxon>
    </lineage>
</organism>
<dbReference type="Gene3D" id="3.40.50.1820">
    <property type="entry name" value="alpha/beta hydrolase"/>
    <property type="match status" value="1"/>
</dbReference>
<evidence type="ECO:0000313" key="6">
    <source>
        <dbReference type="EMBL" id="QRN54404.1"/>
    </source>
</evidence>
<dbReference type="PANTHER" id="PTHR42776:SF13">
    <property type="entry name" value="DIPEPTIDYL-PEPTIDASE 5"/>
    <property type="match status" value="1"/>
</dbReference>
<dbReference type="InterPro" id="IPR001375">
    <property type="entry name" value="Peptidase_S9_cat"/>
</dbReference>
<reference evidence="6 7" key="1">
    <citation type="submission" date="2020-10" db="EMBL/GenBank/DDBJ databases">
        <title>Phylogeny of dyella-like bacteria.</title>
        <authorList>
            <person name="Fu J."/>
        </authorList>
    </citation>
    <scope>NUCLEOTIDE SEQUENCE [LARGE SCALE GENOMIC DNA]</scope>
    <source>
        <strain evidence="6 7">DHOB09</strain>
    </source>
</reference>
<dbReference type="EMBL" id="CP064030">
    <property type="protein sequence ID" value="QRN54404.1"/>
    <property type="molecule type" value="Genomic_DNA"/>
</dbReference>
<dbReference type="SUPFAM" id="SSF53474">
    <property type="entry name" value="alpha/beta-Hydrolases"/>
    <property type="match status" value="1"/>
</dbReference>
<protein>
    <submittedName>
        <fullName evidence="6">S9 family peptidase</fullName>
    </submittedName>
</protein>
<evidence type="ECO:0000256" key="3">
    <source>
        <dbReference type="ARBA" id="ARBA00022825"/>
    </source>
</evidence>
<keyword evidence="3" id="KW-0720">Serine protease</keyword>
<evidence type="ECO:0000259" key="5">
    <source>
        <dbReference type="Pfam" id="PF00326"/>
    </source>
</evidence>
<keyword evidence="3" id="KW-0645">Protease</keyword>
<evidence type="ECO:0000256" key="2">
    <source>
        <dbReference type="ARBA" id="ARBA00022801"/>
    </source>
</evidence>
<evidence type="ECO:0000313" key="7">
    <source>
        <dbReference type="Proteomes" id="UP000663181"/>
    </source>
</evidence>
<dbReference type="RefSeq" id="WP_188797340.1">
    <property type="nucleotide sequence ID" value="NZ_BMIZ01000001.1"/>
</dbReference>
<feature type="signal peptide" evidence="4">
    <location>
        <begin position="1"/>
        <end position="18"/>
    </location>
</feature>
<evidence type="ECO:0000256" key="1">
    <source>
        <dbReference type="ARBA" id="ARBA00022729"/>
    </source>
</evidence>
<keyword evidence="7" id="KW-1185">Reference proteome</keyword>
<dbReference type="InterPro" id="IPR011659">
    <property type="entry name" value="WD40"/>
</dbReference>
<dbReference type="InterPro" id="IPR011042">
    <property type="entry name" value="6-blade_b-propeller_TolB-like"/>
</dbReference>
<dbReference type="SUPFAM" id="SSF82171">
    <property type="entry name" value="DPP6 N-terminal domain-like"/>
    <property type="match status" value="1"/>
</dbReference>
<dbReference type="Gene3D" id="2.120.10.30">
    <property type="entry name" value="TolB, C-terminal domain"/>
    <property type="match status" value="2"/>
</dbReference>
<accession>A0ABX7GVS0</accession>
<name>A0ABX7GVS0_9GAMM</name>
<feature type="domain" description="Peptidase S9 prolyl oligopeptidase catalytic" evidence="5">
    <location>
        <begin position="493"/>
        <end position="701"/>
    </location>
</feature>
<dbReference type="Pfam" id="PF07676">
    <property type="entry name" value="PD40"/>
    <property type="match status" value="3"/>
</dbReference>
<dbReference type="Proteomes" id="UP000663181">
    <property type="component" value="Chromosome"/>
</dbReference>
<proteinExistence type="predicted"/>
<dbReference type="InterPro" id="IPR029058">
    <property type="entry name" value="AB_hydrolase_fold"/>
</dbReference>
<dbReference type="Pfam" id="PF00326">
    <property type="entry name" value="Peptidase_S9"/>
    <property type="match status" value="1"/>
</dbReference>
<gene>
    <name evidence="6" type="ORF">ISN74_03205</name>
</gene>
<sequence length="710" mass="78528">MKSLIAALLLVAAGASTAADTRNGTLVESHSPHPFDISDLVMMDRVSDPQLSADGRYAAFSVRSTDYLANKGVNALYVQNLGLAGEQSVRIVAKQVSSPRWSPDGHSLYYVAPAGDVAQLWRIDFPVGKRGLDLSAASVPVQVSHGPLDIDDYKLSPDGKKVLLSYAMFADCNDLACTKERLDGRAKDKSTGTLYNKLFVRHWDTWSDGRRNQLYIARFGVDGMLPIEPILLSKGIDGDIPSKPFGDDSEFAFSPDGNTVYFDVRIAGNDEPWSTNFDVFKVPADGSSVPQNLTAANKAWDAFPVPSPDGKTLYYLAMKTPGFEADRFGIMAMDLSTGTTREVDPSWDRSAGSMQVSADGKTLFVTADDEGQHPLFAVDAATGKVDKLVNDGSVSSYSVADKRILLARDDLKRPSDLYTASTNGGDLKQVTHFNEARLKNARMGDMQFFTFQGWNNETVQGYVVKPVNYKAGHKYPVAFIIHGGPQGAMNNDWSYRWNPQTYAGQGFAVVTINFHGSTGYGQAFTNAISGDWGGKPLEDIKRGWQAALDKYHFLDGDRACALGASYGGYMTYWIAGVWNKPWKCLVDHDGVFDARMMYYATDELWFEEHENGGPQFDVPERYEKFNPINHVKDWRVPMLVIHSGDDFRIPITQGLGAFTALQRQGVPSEFLTFPDENHWVLKPQNSVLWHETVNAWLKKWTAPDTASGRQ</sequence>
<dbReference type="PANTHER" id="PTHR42776">
    <property type="entry name" value="SERINE PEPTIDASE S9 FAMILY MEMBER"/>
    <property type="match status" value="1"/>
</dbReference>
<keyword evidence="2" id="KW-0378">Hydrolase</keyword>
<feature type="chain" id="PRO_5045187011" evidence="4">
    <location>
        <begin position="19"/>
        <end position="710"/>
    </location>
</feature>
<keyword evidence="1 4" id="KW-0732">Signal</keyword>
<evidence type="ECO:0000256" key="4">
    <source>
        <dbReference type="SAM" id="SignalP"/>
    </source>
</evidence>